<evidence type="ECO:0000256" key="7">
    <source>
        <dbReference type="ARBA" id="ARBA00023172"/>
    </source>
</evidence>
<comment type="function">
    <text evidence="9">Site-specific tyrosine recombinase, which acts by catalyzing the cutting and rejoining of the recombining DNA molecules. The XerC-XerD complex is essential to convert dimers of the bacterial chromosome into monomers to permit their segregation at cell division. It also contributes to the segregational stability of plasmids.</text>
</comment>
<dbReference type="GO" id="GO:0005737">
    <property type="term" value="C:cytoplasm"/>
    <property type="evidence" value="ECO:0007669"/>
    <property type="project" value="UniProtKB-SubCell"/>
</dbReference>
<keyword evidence="3 9" id="KW-0132">Cell division</keyword>
<dbReference type="HAMAP" id="MF_01808">
    <property type="entry name" value="Recomb_XerC_XerD"/>
    <property type="match status" value="1"/>
</dbReference>
<dbReference type="EMBL" id="SGXF01000002">
    <property type="protein sequence ID" value="RZT01142.1"/>
    <property type="molecule type" value="Genomic_DNA"/>
</dbReference>
<dbReference type="InterPro" id="IPR013762">
    <property type="entry name" value="Integrase-like_cat_sf"/>
</dbReference>
<dbReference type="PROSITE" id="PS51900">
    <property type="entry name" value="CB"/>
    <property type="match status" value="1"/>
</dbReference>
<evidence type="ECO:0000256" key="6">
    <source>
        <dbReference type="ARBA" id="ARBA00023125"/>
    </source>
</evidence>
<dbReference type="GO" id="GO:0003677">
    <property type="term" value="F:DNA binding"/>
    <property type="evidence" value="ECO:0007669"/>
    <property type="project" value="UniProtKB-UniRule"/>
</dbReference>
<organism evidence="12 13">
    <name type="scientific">Cuneatibacter caecimuris</name>
    <dbReference type="NCBI Taxonomy" id="1796618"/>
    <lineage>
        <taxon>Bacteria</taxon>
        <taxon>Bacillati</taxon>
        <taxon>Bacillota</taxon>
        <taxon>Clostridia</taxon>
        <taxon>Lachnospirales</taxon>
        <taxon>Lachnospiraceae</taxon>
        <taxon>Cuneatibacter</taxon>
    </lineage>
</organism>
<evidence type="ECO:0000256" key="8">
    <source>
        <dbReference type="ARBA" id="ARBA00023306"/>
    </source>
</evidence>
<reference evidence="12 13" key="1">
    <citation type="submission" date="2019-02" db="EMBL/GenBank/DDBJ databases">
        <title>Genomic Encyclopedia of Type Strains, Phase IV (KMG-IV): sequencing the most valuable type-strain genomes for metagenomic binning, comparative biology and taxonomic classification.</title>
        <authorList>
            <person name="Goeker M."/>
        </authorList>
    </citation>
    <scope>NUCLEOTIDE SEQUENCE [LARGE SCALE GENOMIC DNA]</scope>
    <source>
        <strain evidence="12 13">DSM 29486</strain>
    </source>
</reference>
<dbReference type="GO" id="GO:0051301">
    <property type="term" value="P:cell division"/>
    <property type="evidence" value="ECO:0007669"/>
    <property type="project" value="UniProtKB-KW"/>
</dbReference>
<feature type="active site" evidence="9">
    <location>
        <position position="288"/>
    </location>
</feature>
<protein>
    <recommendedName>
        <fullName evidence="9">Tyrosine recombinase XerC</fullName>
    </recommendedName>
</protein>
<dbReference type="GO" id="GO:0007059">
    <property type="term" value="P:chromosome segregation"/>
    <property type="evidence" value="ECO:0007669"/>
    <property type="project" value="UniProtKB-UniRule"/>
</dbReference>
<keyword evidence="13" id="KW-1185">Reference proteome</keyword>
<comment type="caution">
    <text evidence="12">The sequence shown here is derived from an EMBL/GenBank/DDBJ whole genome shotgun (WGS) entry which is preliminary data.</text>
</comment>
<name>A0A4Q7PPQ7_9FIRM</name>
<comment type="similarity">
    <text evidence="9">Belongs to the 'phage' integrase family. XerC subfamily.</text>
</comment>
<evidence type="ECO:0000259" key="10">
    <source>
        <dbReference type="PROSITE" id="PS51898"/>
    </source>
</evidence>
<dbReference type="Proteomes" id="UP000292927">
    <property type="component" value="Unassembled WGS sequence"/>
</dbReference>
<dbReference type="InterPro" id="IPR010998">
    <property type="entry name" value="Integrase_recombinase_N"/>
</dbReference>
<comment type="subcellular location">
    <subcellularLocation>
        <location evidence="1 9">Cytoplasm</location>
    </subcellularLocation>
</comment>
<dbReference type="NCBIfam" id="NF001399">
    <property type="entry name" value="PRK00283.1"/>
    <property type="match status" value="1"/>
</dbReference>
<dbReference type="SUPFAM" id="SSF56349">
    <property type="entry name" value="DNA breaking-rejoining enzymes"/>
    <property type="match status" value="1"/>
</dbReference>
<dbReference type="Gene3D" id="1.10.150.130">
    <property type="match status" value="1"/>
</dbReference>
<dbReference type="InterPro" id="IPR044068">
    <property type="entry name" value="CB"/>
</dbReference>
<dbReference type="InterPro" id="IPR004107">
    <property type="entry name" value="Integrase_SAM-like_N"/>
</dbReference>
<evidence type="ECO:0000256" key="1">
    <source>
        <dbReference type="ARBA" id="ARBA00004496"/>
    </source>
</evidence>
<keyword evidence="6 9" id="KW-0238">DNA-binding</keyword>
<keyword evidence="2 9" id="KW-0963">Cytoplasm</keyword>
<keyword evidence="8 9" id="KW-0131">Cell cycle</keyword>
<evidence type="ECO:0000256" key="9">
    <source>
        <dbReference type="HAMAP-Rule" id="MF_01808"/>
    </source>
</evidence>
<dbReference type="PANTHER" id="PTHR30349">
    <property type="entry name" value="PHAGE INTEGRASE-RELATED"/>
    <property type="match status" value="1"/>
</dbReference>
<keyword evidence="4 9" id="KW-0159">Chromosome partition</keyword>
<dbReference type="PANTHER" id="PTHR30349:SF81">
    <property type="entry name" value="TYROSINE RECOMBINASE XERC"/>
    <property type="match status" value="1"/>
</dbReference>
<gene>
    <name evidence="9" type="primary">xerC</name>
    <name evidence="12" type="ORF">EV209_1583</name>
</gene>
<dbReference type="InterPro" id="IPR002104">
    <property type="entry name" value="Integrase_catalytic"/>
</dbReference>
<evidence type="ECO:0000256" key="4">
    <source>
        <dbReference type="ARBA" id="ARBA00022829"/>
    </source>
</evidence>
<feature type="domain" description="Core-binding (CB)" evidence="11">
    <location>
        <begin position="44"/>
        <end position="130"/>
    </location>
</feature>
<proteinExistence type="inferred from homology"/>
<dbReference type="GO" id="GO:0006313">
    <property type="term" value="P:DNA transposition"/>
    <property type="evidence" value="ECO:0007669"/>
    <property type="project" value="UniProtKB-UniRule"/>
</dbReference>
<evidence type="ECO:0000256" key="3">
    <source>
        <dbReference type="ARBA" id="ARBA00022618"/>
    </source>
</evidence>
<feature type="active site" description="O-(3'-phospho-DNA)-tyrosine intermediate" evidence="9">
    <location>
        <position position="320"/>
    </location>
</feature>
<comment type="caution">
    <text evidence="9">Lacks conserved residue(s) required for the propagation of feature annotation.</text>
</comment>
<dbReference type="PROSITE" id="PS50044">
    <property type="entry name" value="SIGMA54_3"/>
    <property type="match status" value="1"/>
</dbReference>
<dbReference type="InterPro" id="IPR050090">
    <property type="entry name" value="Tyrosine_recombinase_XerCD"/>
</dbReference>
<dbReference type="InterPro" id="IPR023009">
    <property type="entry name" value="Tyrosine_recombinase_XerC/XerD"/>
</dbReference>
<keyword evidence="7 9" id="KW-0233">DNA recombination</keyword>
<dbReference type="Pfam" id="PF02899">
    <property type="entry name" value="Phage_int_SAM_1"/>
    <property type="match status" value="1"/>
</dbReference>
<evidence type="ECO:0000313" key="12">
    <source>
        <dbReference type="EMBL" id="RZT01142.1"/>
    </source>
</evidence>
<dbReference type="Gene3D" id="1.10.443.10">
    <property type="entry name" value="Intergrase catalytic core"/>
    <property type="match status" value="1"/>
</dbReference>
<sequence length="338" mass="38135">MWYTSWNCFFLSGKCGKNVFDFVGKSRYNRAYIVLKIRRMKGSAGMTAEVEQFIAYLHSVKKTTPNTEVSYRRDLLKLVQFLQGEGILSWDKVTLTSLQSYILFLEKEGKAATTISRNVASVKAFFQYAVAAGTCGENPAFALRAPRVERKAPGILSVQEMDRLLRQPDCSKPKELRDKAMMELLYATGIRVSELISLRLKDVNMEMGYIHCAARERDRMVPFGNTAKKVLESYLTKAREHLLKGKQTDLLFTNCSGGQMSRQGFWKLIKLYAERAGIDGDITPHTLRHSFAVHLVAGGADLHAVQEMLGHSDISTTQMYVTLAGRSLRESYAAHPRK</sequence>
<keyword evidence="5 9" id="KW-0229">DNA integration</keyword>
<dbReference type="PROSITE" id="PS51898">
    <property type="entry name" value="TYR_RECOMBINASE"/>
    <property type="match status" value="1"/>
</dbReference>
<feature type="domain" description="Tyr recombinase" evidence="10">
    <location>
        <begin position="151"/>
        <end position="333"/>
    </location>
</feature>
<dbReference type="Pfam" id="PF00589">
    <property type="entry name" value="Phage_integrase"/>
    <property type="match status" value="1"/>
</dbReference>
<comment type="subunit">
    <text evidence="9">Forms a cyclic heterotetrameric complex composed of two molecules of XerC and two molecules of XerD.</text>
</comment>
<accession>A0A4Q7PPQ7</accession>
<dbReference type="AlphaFoldDB" id="A0A4Q7PPQ7"/>
<evidence type="ECO:0000256" key="2">
    <source>
        <dbReference type="ARBA" id="ARBA00022490"/>
    </source>
</evidence>
<feature type="active site" evidence="9">
    <location>
        <position position="311"/>
    </location>
</feature>
<feature type="active site" evidence="9">
    <location>
        <position position="285"/>
    </location>
</feature>
<evidence type="ECO:0000259" key="11">
    <source>
        <dbReference type="PROSITE" id="PS51900"/>
    </source>
</evidence>
<dbReference type="GO" id="GO:0009037">
    <property type="term" value="F:tyrosine-based site-specific recombinase activity"/>
    <property type="evidence" value="ECO:0007669"/>
    <property type="project" value="UniProtKB-UniRule"/>
</dbReference>
<evidence type="ECO:0000256" key="5">
    <source>
        <dbReference type="ARBA" id="ARBA00022908"/>
    </source>
</evidence>
<evidence type="ECO:0000313" key="13">
    <source>
        <dbReference type="Proteomes" id="UP000292927"/>
    </source>
</evidence>
<dbReference type="CDD" id="cd00798">
    <property type="entry name" value="INT_XerDC_C"/>
    <property type="match status" value="1"/>
</dbReference>
<dbReference type="InterPro" id="IPR011010">
    <property type="entry name" value="DNA_brk_join_enz"/>
</dbReference>
<feature type="active site" evidence="9">
    <location>
        <position position="191"/>
    </location>
</feature>